<dbReference type="GeneTree" id="ENSGT01030000234567"/>
<dbReference type="PANTHER" id="PTHR11576:SF3">
    <property type="entry name" value="SI:CH211-14A17.6-RELATED"/>
    <property type="match status" value="1"/>
</dbReference>
<reference evidence="4" key="2">
    <citation type="submission" date="2025-08" db="UniProtKB">
        <authorList>
            <consortium name="Ensembl"/>
        </authorList>
    </citation>
    <scope>IDENTIFICATION</scope>
</reference>
<keyword evidence="2" id="KW-0732">Signal</keyword>
<dbReference type="SMART" id="SM00241">
    <property type="entry name" value="ZP"/>
    <property type="match status" value="1"/>
</dbReference>
<dbReference type="Gene3D" id="2.60.40.4100">
    <property type="entry name" value="Zona pellucida, ZP-C domain"/>
    <property type="match status" value="1"/>
</dbReference>
<dbReference type="PROSITE" id="PS51034">
    <property type="entry name" value="ZP_2"/>
    <property type="match status" value="1"/>
</dbReference>
<evidence type="ECO:0000313" key="4">
    <source>
        <dbReference type="Ensembl" id="ENSSFOP00015017502.1"/>
    </source>
</evidence>
<dbReference type="PANTHER" id="PTHR11576">
    <property type="entry name" value="ZONA PELLUCIDA SPERM-BINDING PROTEIN 3"/>
    <property type="match status" value="1"/>
</dbReference>
<dbReference type="Gene3D" id="2.60.40.3210">
    <property type="entry name" value="Zona pellucida, ZP-N domain"/>
    <property type="match status" value="1"/>
</dbReference>
<dbReference type="GO" id="GO:0031012">
    <property type="term" value="C:extracellular matrix"/>
    <property type="evidence" value="ECO:0007669"/>
    <property type="project" value="TreeGrafter"/>
</dbReference>
<evidence type="ECO:0000313" key="5">
    <source>
        <dbReference type="Proteomes" id="UP000694397"/>
    </source>
</evidence>
<dbReference type="GO" id="GO:0035803">
    <property type="term" value="P:egg coat formation"/>
    <property type="evidence" value="ECO:0007669"/>
    <property type="project" value="TreeGrafter"/>
</dbReference>
<organism evidence="4 5">
    <name type="scientific">Scleropages formosus</name>
    <name type="common">Asian bonytongue</name>
    <name type="synonym">Osteoglossum formosum</name>
    <dbReference type="NCBI Taxonomy" id="113540"/>
    <lineage>
        <taxon>Eukaryota</taxon>
        <taxon>Metazoa</taxon>
        <taxon>Chordata</taxon>
        <taxon>Craniata</taxon>
        <taxon>Vertebrata</taxon>
        <taxon>Euteleostomi</taxon>
        <taxon>Actinopterygii</taxon>
        <taxon>Neopterygii</taxon>
        <taxon>Teleostei</taxon>
        <taxon>Osteoglossocephala</taxon>
        <taxon>Osteoglossomorpha</taxon>
        <taxon>Osteoglossiformes</taxon>
        <taxon>Osteoglossidae</taxon>
        <taxon>Scleropages</taxon>
    </lineage>
</organism>
<evidence type="ECO:0000256" key="2">
    <source>
        <dbReference type="SAM" id="SignalP"/>
    </source>
</evidence>
<proteinExistence type="predicted"/>
<feature type="signal peptide" evidence="2">
    <location>
        <begin position="1"/>
        <end position="16"/>
    </location>
</feature>
<gene>
    <name evidence="4" type="primary">zp3f.2</name>
</gene>
<protein>
    <submittedName>
        <fullName evidence="4">Zona pellucida glycoprotein 3f, tandem duplicate 2</fullName>
    </submittedName>
</protein>
<dbReference type="InterPro" id="IPR055355">
    <property type="entry name" value="ZP-C"/>
</dbReference>
<accession>A0A8C9RRK8</accession>
<dbReference type="Pfam" id="PF00100">
    <property type="entry name" value="Zona_pellucida"/>
    <property type="match status" value="1"/>
</dbReference>
<feature type="chain" id="PRO_5034071776" evidence="2">
    <location>
        <begin position="17"/>
        <end position="338"/>
    </location>
</feature>
<dbReference type="GO" id="GO:0032190">
    <property type="term" value="F:acrosin binding"/>
    <property type="evidence" value="ECO:0007669"/>
    <property type="project" value="TreeGrafter"/>
</dbReference>
<dbReference type="Proteomes" id="UP000694397">
    <property type="component" value="Chromosome 1"/>
</dbReference>
<dbReference type="FunFam" id="2.60.40.4100:FF:000002">
    <property type="entry name" value="Zona pellucida sperm-binding protein 3"/>
    <property type="match status" value="1"/>
</dbReference>
<dbReference type="InterPro" id="IPR042235">
    <property type="entry name" value="ZP-C_dom"/>
</dbReference>
<name>A0A8C9RRK8_SCLFO</name>
<dbReference type="Ensembl" id="ENSSFOT00015017702.2">
    <property type="protein sequence ID" value="ENSSFOP00015017502.1"/>
    <property type="gene ID" value="ENSSFOG00015011065.2"/>
</dbReference>
<dbReference type="OrthoDB" id="9928644at2759"/>
<evidence type="ECO:0000256" key="1">
    <source>
        <dbReference type="ARBA" id="ARBA00023157"/>
    </source>
</evidence>
<reference evidence="4" key="3">
    <citation type="submission" date="2025-09" db="UniProtKB">
        <authorList>
            <consortium name="Ensembl"/>
        </authorList>
    </citation>
    <scope>IDENTIFICATION</scope>
</reference>
<dbReference type="GO" id="GO:0007339">
    <property type="term" value="P:binding of sperm to zona pellucida"/>
    <property type="evidence" value="ECO:0007669"/>
    <property type="project" value="TreeGrafter"/>
</dbReference>
<keyword evidence="1" id="KW-1015">Disulfide bond</keyword>
<keyword evidence="5" id="KW-1185">Reference proteome</keyword>
<dbReference type="GO" id="GO:2000344">
    <property type="term" value="P:positive regulation of acrosome reaction"/>
    <property type="evidence" value="ECO:0007669"/>
    <property type="project" value="TreeGrafter"/>
</dbReference>
<feature type="domain" description="ZP" evidence="3">
    <location>
        <begin position="29"/>
        <end position="274"/>
    </location>
</feature>
<evidence type="ECO:0000259" key="3">
    <source>
        <dbReference type="PROSITE" id="PS51034"/>
    </source>
</evidence>
<reference evidence="4 5" key="1">
    <citation type="submission" date="2019-04" db="EMBL/GenBank/DDBJ databases">
        <authorList>
            <consortium name="Wellcome Sanger Institute Data Sharing"/>
        </authorList>
    </citation>
    <scope>NUCLEOTIDE SEQUENCE [LARGE SCALE GENOMIC DNA]</scope>
</reference>
<dbReference type="AlphaFoldDB" id="A0A8C9RRK8"/>
<dbReference type="InterPro" id="IPR001507">
    <property type="entry name" value="ZP_dom"/>
</dbReference>
<sequence length="338" mass="37705">MFFLGVVWVLVFVVAAFLSLPFPTDLNITCEEKSVTVIWKLPNELGVQPSRLFLGKCLPTNFSSGPDGAVAMFHVSLTDCHFKRVVWHKVLYKNKLTYRPLAKPFPPKLSFPVVCIYDRPPHWHPHMPILSSGSAIGFGSLLFYMGIMNENFSGPARSTSFFLGSRIPIWAAVDQQAHMPLAVFIEECVATTTTDIRTASHVYPFITNGGCLVDGKAGSSKFLPRDTKSEIFLSLQAFKLGAGEKVYIHCKITAWDPELLDENRKACNYIKELEGWELLDDPTQSDLCRCCDTSCSSWKRSAERGIAARLTCILAWTGTPLKMYSVLGPLTIEDVNLK</sequence>